<dbReference type="Gene3D" id="3.90.176.10">
    <property type="entry name" value="Toxin ADP-ribosyltransferase, Chain A, domain 1"/>
    <property type="match status" value="1"/>
</dbReference>
<sequence>MSGSESNIRQSRQRMAQNYLLVWVDASIDEADKDCQDILAQLKNVVNDVNLCTAPDQCIQILNQVDNKRVFVITSDSLGQYLVSEIHDMSQLDAIYIFCDNISTQQEWSQNWTKIKGVHTSIKEICQALQLSVKQCDQDSIAISFLPIDEIASIDNLNQLEPTFMYTQLLKEILLDIQNSPKAMQNLVACCREVFTGNPIELQVINEFEQNYLPARAIWWYIRGCFTYKMLNQALRTRDVDMIINMGFFLRDVHQQIQQLYEQQVSNYGGKSFVVYRGQGLQQSDFEKLQKTKGGLMSFDNFLSTSKNEQVSLGFAQCASAKPNMVGILFIMTIDPCIKSTPFAFIKEESHFNEEDEILFSLHAVFQVSAIKQMDHENQLYQVELQLISDDDYQLRLLTDRIRKEADGTGWKRFGELLLKTGHFNKAEEFYNTLLEQTS</sequence>
<comment type="caution">
    <text evidence="7">The sequence shown here is derived from an EMBL/GenBank/DDBJ whole genome shotgun (WGS) entry which is preliminary data.</text>
</comment>
<dbReference type="SUPFAM" id="SSF56399">
    <property type="entry name" value="ADP-ribosylation"/>
    <property type="match status" value="1"/>
</dbReference>
<dbReference type="EMBL" id="CAJNOI010005577">
    <property type="protein sequence ID" value="CAF1567627.1"/>
    <property type="molecule type" value="Genomic_DNA"/>
</dbReference>
<dbReference type="GO" id="GO:0016779">
    <property type="term" value="F:nucleotidyltransferase activity"/>
    <property type="evidence" value="ECO:0007669"/>
    <property type="project" value="UniProtKB-KW"/>
</dbReference>
<reference evidence="7" key="1">
    <citation type="submission" date="2021-02" db="EMBL/GenBank/DDBJ databases">
        <authorList>
            <person name="Nowell W R."/>
        </authorList>
    </citation>
    <scope>NUCLEOTIDE SEQUENCE</scope>
</reference>
<dbReference type="GO" id="GO:0106274">
    <property type="term" value="F:NAD+-protein-arginine ADP-ribosyltransferase activity"/>
    <property type="evidence" value="ECO:0007669"/>
    <property type="project" value="UniProtKB-EC"/>
</dbReference>
<proteinExistence type="inferred from homology"/>
<evidence type="ECO:0000313" key="11">
    <source>
        <dbReference type="Proteomes" id="UP000663832"/>
    </source>
</evidence>
<evidence type="ECO:0000256" key="5">
    <source>
        <dbReference type="ARBA" id="ARBA00047597"/>
    </source>
</evidence>
<evidence type="ECO:0000256" key="1">
    <source>
        <dbReference type="ARBA" id="ARBA00009558"/>
    </source>
</evidence>
<dbReference type="Pfam" id="PF01129">
    <property type="entry name" value="ART"/>
    <property type="match status" value="1"/>
</dbReference>
<comment type="catalytic activity">
    <reaction evidence="5 6">
        <text>L-arginyl-[protein] + NAD(+) = N(omega)-(ADP-D-ribosyl)-L-arginyl-[protein] + nicotinamide + H(+)</text>
        <dbReference type="Rhea" id="RHEA:19149"/>
        <dbReference type="Rhea" id="RHEA-COMP:10532"/>
        <dbReference type="Rhea" id="RHEA-COMP:15087"/>
        <dbReference type="ChEBI" id="CHEBI:15378"/>
        <dbReference type="ChEBI" id="CHEBI:17154"/>
        <dbReference type="ChEBI" id="CHEBI:29965"/>
        <dbReference type="ChEBI" id="CHEBI:57540"/>
        <dbReference type="ChEBI" id="CHEBI:142554"/>
        <dbReference type="EC" id="2.4.2.31"/>
    </reaction>
</comment>
<dbReference type="Proteomes" id="UP000663877">
    <property type="component" value="Unassembled WGS sequence"/>
</dbReference>
<evidence type="ECO:0000313" key="8">
    <source>
        <dbReference type="EMBL" id="CAF1567627.1"/>
    </source>
</evidence>
<evidence type="ECO:0000256" key="3">
    <source>
        <dbReference type="ARBA" id="ARBA00022679"/>
    </source>
</evidence>
<keyword evidence="3 6" id="KW-0808">Transferase</keyword>
<dbReference type="EMBL" id="CAJNOM010005983">
    <property type="protein sequence ID" value="CAF1667377.1"/>
    <property type="molecule type" value="Genomic_DNA"/>
</dbReference>
<name>A0A815Y972_9BILA</name>
<comment type="similarity">
    <text evidence="1 6">Belongs to the Arg-specific ADP-ribosyltransferase family.</text>
</comment>
<keyword evidence="6" id="KW-0520">NAD</keyword>
<dbReference type="Proteomes" id="UP000663832">
    <property type="component" value="Unassembled WGS sequence"/>
</dbReference>
<gene>
    <name evidence="7" type="ORF">BJG266_LOCUS47461</name>
    <name evidence="8" type="ORF">BJG266_LOCUS47463</name>
    <name evidence="9" type="ORF">QVE165_LOCUS64501</name>
    <name evidence="10" type="ORF">QVE165_LOCUS64503</name>
</gene>
<keyword evidence="11" id="KW-1185">Reference proteome</keyword>
<evidence type="ECO:0000313" key="9">
    <source>
        <dbReference type="EMBL" id="CAF1667377.1"/>
    </source>
</evidence>
<evidence type="ECO:0000256" key="2">
    <source>
        <dbReference type="ARBA" id="ARBA00022676"/>
    </source>
</evidence>
<dbReference type="InterPro" id="IPR000768">
    <property type="entry name" value="ART"/>
</dbReference>
<keyword evidence="2 6" id="KW-0328">Glycosyltransferase</keyword>
<dbReference type="EMBL" id="CAJNOI010005576">
    <property type="protein sequence ID" value="CAF1567603.1"/>
    <property type="molecule type" value="Genomic_DNA"/>
</dbReference>
<evidence type="ECO:0000313" key="7">
    <source>
        <dbReference type="EMBL" id="CAF1567603.1"/>
    </source>
</evidence>
<evidence type="ECO:0000256" key="6">
    <source>
        <dbReference type="RuleBase" id="RU361228"/>
    </source>
</evidence>
<accession>A0A815Y972</accession>
<dbReference type="PROSITE" id="PS51996">
    <property type="entry name" value="TR_MART"/>
    <property type="match status" value="1"/>
</dbReference>
<evidence type="ECO:0000313" key="10">
    <source>
        <dbReference type="EMBL" id="CAF1667382.1"/>
    </source>
</evidence>
<dbReference type="OrthoDB" id="10050198at2759"/>
<dbReference type="EMBL" id="CAJNOM010005984">
    <property type="protein sequence ID" value="CAF1667382.1"/>
    <property type="molecule type" value="Genomic_DNA"/>
</dbReference>
<evidence type="ECO:0000313" key="12">
    <source>
        <dbReference type="Proteomes" id="UP000663877"/>
    </source>
</evidence>
<organism evidence="7 12">
    <name type="scientific">Adineta steineri</name>
    <dbReference type="NCBI Taxonomy" id="433720"/>
    <lineage>
        <taxon>Eukaryota</taxon>
        <taxon>Metazoa</taxon>
        <taxon>Spiralia</taxon>
        <taxon>Gnathifera</taxon>
        <taxon>Rotifera</taxon>
        <taxon>Eurotatoria</taxon>
        <taxon>Bdelloidea</taxon>
        <taxon>Adinetida</taxon>
        <taxon>Adinetidae</taxon>
        <taxon>Adineta</taxon>
    </lineage>
</organism>
<feature type="non-terminal residue" evidence="7">
    <location>
        <position position="439"/>
    </location>
</feature>
<keyword evidence="4" id="KW-0548">Nucleotidyltransferase</keyword>
<dbReference type="AlphaFoldDB" id="A0A815Y972"/>
<keyword evidence="6" id="KW-0521">NADP</keyword>
<dbReference type="EC" id="2.4.2.31" evidence="6"/>
<protein>
    <recommendedName>
        <fullName evidence="6">NAD(P)(+)--arginine ADP-ribosyltransferase</fullName>
        <ecNumber evidence="6">2.4.2.31</ecNumber>
    </recommendedName>
    <alternativeName>
        <fullName evidence="6">Mono(ADP-ribosyl)transferase</fullName>
    </alternativeName>
</protein>
<evidence type="ECO:0000256" key="4">
    <source>
        <dbReference type="ARBA" id="ARBA00022695"/>
    </source>
</evidence>